<accession>A0A2P6MT97</accession>
<keyword evidence="2" id="KW-1185">Reference proteome</keyword>
<dbReference type="EMBL" id="MDYQ01000428">
    <property type="protein sequence ID" value="PRP74920.1"/>
    <property type="molecule type" value="Genomic_DNA"/>
</dbReference>
<organism evidence="1 2">
    <name type="scientific">Planoprotostelium fungivorum</name>
    <dbReference type="NCBI Taxonomy" id="1890364"/>
    <lineage>
        <taxon>Eukaryota</taxon>
        <taxon>Amoebozoa</taxon>
        <taxon>Evosea</taxon>
        <taxon>Variosea</taxon>
        <taxon>Cavosteliida</taxon>
        <taxon>Cavosteliaceae</taxon>
        <taxon>Planoprotostelium</taxon>
    </lineage>
</organism>
<reference evidence="1 2" key="1">
    <citation type="journal article" date="2018" name="Genome Biol. Evol.">
        <title>Multiple Roots of Fruiting Body Formation in Amoebozoa.</title>
        <authorList>
            <person name="Hillmann F."/>
            <person name="Forbes G."/>
            <person name="Novohradska S."/>
            <person name="Ferling I."/>
            <person name="Riege K."/>
            <person name="Groth M."/>
            <person name="Westermann M."/>
            <person name="Marz M."/>
            <person name="Spaller T."/>
            <person name="Winckler T."/>
            <person name="Schaap P."/>
            <person name="Glockner G."/>
        </authorList>
    </citation>
    <scope>NUCLEOTIDE SEQUENCE [LARGE SCALE GENOMIC DNA]</scope>
    <source>
        <strain evidence="1 2">Jena</strain>
    </source>
</reference>
<evidence type="ECO:0000313" key="2">
    <source>
        <dbReference type="Proteomes" id="UP000241769"/>
    </source>
</evidence>
<dbReference type="Proteomes" id="UP000241769">
    <property type="component" value="Unassembled WGS sequence"/>
</dbReference>
<dbReference type="InParanoid" id="A0A2P6MT97"/>
<proteinExistence type="predicted"/>
<comment type="caution">
    <text evidence="1">The sequence shown here is derived from an EMBL/GenBank/DDBJ whole genome shotgun (WGS) entry which is preliminary data.</text>
</comment>
<name>A0A2P6MT97_9EUKA</name>
<gene>
    <name evidence="1" type="ORF">PROFUN_16012</name>
</gene>
<sequence length="74" mass="8043">MWPLPFFIVEEILSSAANCLAGEALDFVLMRVTGQTNGCRTPPESTANENNARGGRTNCSIEGYNLESIPLPEK</sequence>
<protein>
    <submittedName>
        <fullName evidence="1">Uncharacterized protein</fullName>
    </submittedName>
</protein>
<evidence type="ECO:0000313" key="1">
    <source>
        <dbReference type="EMBL" id="PRP74920.1"/>
    </source>
</evidence>
<dbReference type="AlphaFoldDB" id="A0A2P6MT97"/>